<gene>
    <name evidence="1" type="ORF">V0R50_15925</name>
</gene>
<comment type="caution">
    <text evidence="1">The sequence shown here is derived from an EMBL/GenBank/DDBJ whole genome shotgun (WGS) entry which is preliminary data.</text>
</comment>
<protein>
    <submittedName>
        <fullName evidence="1">Uncharacterized protein</fullName>
    </submittedName>
</protein>
<reference evidence="1 2" key="1">
    <citation type="submission" date="2024-01" db="EMBL/GenBank/DDBJ databases">
        <title>Unpublished Manusciprt.</title>
        <authorList>
            <person name="Duman M."/>
            <person name="Valdes E.G."/>
            <person name="Ajmi N."/>
            <person name="Altun S."/>
            <person name="Saticioglu I.B."/>
        </authorList>
    </citation>
    <scope>NUCLEOTIDE SEQUENCE [LARGE SCALE GENOMIC DNA]</scope>
    <source>
        <strain evidence="1 2">148P</strain>
    </source>
</reference>
<dbReference type="EMBL" id="JAZDQJ010000017">
    <property type="protein sequence ID" value="MEE1934718.1"/>
    <property type="molecule type" value="Genomic_DNA"/>
</dbReference>
<dbReference type="Proteomes" id="UP001335100">
    <property type="component" value="Unassembled WGS sequence"/>
</dbReference>
<keyword evidence="2" id="KW-1185">Reference proteome</keyword>
<accession>A0ABU7HT73</accession>
<evidence type="ECO:0000313" key="2">
    <source>
        <dbReference type="Proteomes" id="UP001335100"/>
    </source>
</evidence>
<organism evidence="1 2">
    <name type="scientific">Pseudomonas ulcerans</name>
    <dbReference type="NCBI Taxonomy" id="3115852"/>
    <lineage>
        <taxon>Bacteria</taxon>
        <taxon>Pseudomonadati</taxon>
        <taxon>Pseudomonadota</taxon>
        <taxon>Gammaproteobacteria</taxon>
        <taxon>Pseudomonadales</taxon>
        <taxon>Pseudomonadaceae</taxon>
        <taxon>Pseudomonas</taxon>
    </lineage>
</organism>
<proteinExistence type="predicted"/>
<dbReference type="RefSeq" id="WP_330075480.1">
    <property type="nucleotide sequence ID" value="NZ_JAZDQJ010000017.1"/>
</dbReference>
<sequence>MEAAEIVNKALELLTEEEADFMARHQEEISTFLAHTAAAVGGDEAMFSRNLNNVKANMEAVQDLYMRSFDRNGNLNSSQFCAERARVFAELSTNLSPLTRKAIGFPGHRKLKTALGLSTRSLVHHWKKAGALGPIPGYATHIGQVSKTAKIVKAGGWVGTAIGGGASYVKVQQVCSAGDEQACTKVKYTEGGSLLGGVAGGAVVGAALAKGGAGLLCVALGVPTFGIGAIACGIVVVGAGSLAGGMLGSKYGADAGELIFESSRQ</sequence>
<evidence type="ECO:0000313" key="1">
    <source>
        <dbReference type="EMBL" id="MEE1934718.1"/>
    </source>
</evidence>
<name>A0ABU7HT73_9PSED</name>